<organism evidence="2 3">
    <name type="scientific">Penicillium rubens (strain ATCC 28089 / DSM 1075 / NRRL 1951 / Wisconsin 54-1255)</name>
    <name type="common">Penicillium chrysogenum</name>
    <dbReference type="NCBI Taxonomy" id="500485"/>
    <lineage>
        <taxon>Eukaryota</taxon>
        <taxon>Fungi</taxon>
        <taxon>Dikarya</taxon>
        <taxon>Ascomycota</taxon>
        <taxon>Pezizomycotina</taxon>
        <taxon>Eurotiomycetes</taxon>
        <taxon>Eurotiomycetidae</taxon>
        <taxon>Eurotiales</taxon>
        <taxon>Aspergillaceae</taxon>
        <taxon>Penicillium</taxon>
        <taxon>Penicillium chrysogenum species complex</taxon>
    </lineage>
</organism>
<dbReference type="AlphaFoldDB" id="B6GXF9"/>
<evidence type="ECO:0000313" key="3">
    <source>
        <dbReference type="Proteomes" id="UP000000724"/>
    </source>
</evidence>
<feature type="region of interest" description="Disordered" evidence="1">
    <location>
        <begin position="99"/>
        <end position="144"/>
    </location>
</feature>
<gene>
    <name evidence="2" type="ORF">Pc12g11580</name>
    <name evidence="2" type="ORF">PCH_Pc12g11580</name>
</gene>
<evidence type="ECO:0000256" key="1">
    <source>
        <dbReference type="SAM" id="MobiDB-lite"/>
    </source>
</evidence>
<dbReference type="HOGENOM" id="CLU_1797112_0_0_1"/>
<dbReference type="EMBL" id="AM920427">
    <property type="protein sequence ID" value="CAP80785.1"/>
    <property type="molecule type" value="Genomic_DNA"/>
</dbReference>
<keyword evidence="3" id="KW-1185">Reference proteome</keyword>
<protein>
    <submittedName>
        <fullName evidence="2">Uncharacterized protein</fullName>
    </submittedName>
</protein>
<sequence length="144" mass="15816">MVWSTKGRSSRRESREISGVIESERYGREARATSAPCRLPLEGTVIRAVVERLVESLETRNDEVVEVDASEKPADKVLSGHMPLLANLVSIVDPGKQTMKADRPINAPQPKATPTAREGIGNHSRRAGFNKYPEKTTPQKIAAN</sequence>
<accession>B6GXF9</accession>
<name>B6GXF9_PENRW</name>
<dbReference type="VEuPathDB" id="FungiDB:PCH_Pc12g11580"/>
<evidence type="ECO:0000313" key="2">
    <source>
        <dbReference type="EMBL" id="CAP80785.1"/>
    </source>
</evidence>
<proteinExistence type="predicted"/>
<reference evidence="2 3" key="1">
    <citation type="journal article" date="2008" name="Nat. Biotechnol.">
        <title>Genome sequencing and analysis of the filamentous fungus Penicillium chrysogenum.</title>
        <authorList>
            <person name="van den Berg M.A."/>
            <person name="Albang R."/>
            <person name="Albermann K."/>
            <person name="Badger J.H."/>
            <person name="Daran J.-M."/>
            <person name="Driessen A.J.M."/>
            <person name="Garcia-Estrada C."/>
            <person name="Fedorova N.D."/>
            <person name="Harris D.M."/>
            <person name="Heijne W.H.M."/>
            <person name="Joardar V.S."/>
            <person name="Kiel J.A.K.W."/>
            <person name="Kovalchuk A."/>
            <person name="Martin J.F."/>
            <person name="Nierman W.C."/>
            <person name="Nijland J.G."/>
            <person name="Pronk J.T."/>
            <person name="Roubos J.A."/>
            <person name="van der Klei I.J."/>
            <person name="van Peij N.N.M.E."/>
            <person name="Veenhuis M."/>
            <person name="von Doehren H."/>
            <person name="Wagner C."/>
            <person name="Wortman J.R."/>
            <person name="Bovenberg R.A.L."/>
        </authorList>
    </citation>
    <scope>NUCLEOTIDE SEQUENCE [LARGE SCALE GENOMIC DNA]</scope>
    <source>
        <strain evidence="3">ATCC 28089 / DSM 1075 / NRRL 1951 / Wisconsin 54-1255</strain>
    </source>
</reference>
<dbReference type="Proteomes" id="UP000000724">
    <property type="component" value="Contig Pc00c12"/>
</dbReference>